<protein>
    <submittedName>
        <fullName evidence="1">Uncharacterized protein</fullName>
    </submittedName>
</protein>
<proteinExistence type="predicted"/>
<accession>A0A1H9T7B7</accession>
<sequence length="104" mass="11685">MMSIFPKIKSGYVLLSAIIFLFMLSGLVFQIERHRQSDIALQSNAIEANNARILCNILILKRAKNKECTSLKSSIGTIELSNKNFVITLGNGHHYKFSESDEPL</sequence>
<evidence type="ECO:0000313" key="2">
    <source>
        <dbReference type="Proteomes" id="UP000182818"/>
    </source>
</evidence>
<evidence type="ECO:0000313" key="1">
    <source>
        <dbReference type="EMBL" id="SER93150.1"/>
    </source>
</evidence>
<reference evidence="1 2" key="1">
    <citation type="submission" date="2016-10" db="EMBL/GenBank/DDBJ databases">
        <authorList>
            <person name="Varghese N."/>
            <person name="Submissions S."/>
        </authorList>
    </citation>
    <scope>NUCLEOTIDE SEQUENCE [LARGE SCALE GENOMIC DNA]</scope>
    <source>
        <strain evidence="1 2">CGMCC 1.3889</strain>
    </source>
</reference>
<dbReference type="Proteomes" id="UP000182818">
    <property type="component" value="Unassembled WGS sequence"/>
</dbReference>
<dbReference type="EMBL" id="FOGK01000029">
    <property type="protein sequence ID" value="SER93150.1"/>
    <property type="molecule type" value="Genomic_DNA"/>
</dbReference>
<comment type="caution">
    <text evidence="1">The sequence shown here is derived from an EMBL/GenBank/DDBJ whole genome shotgun (WGS) entry which is preliminary data.</text>
</comment>
<organism evidence="1 2">
    <name type="scientific">Pediococcus ethanolidurans</name>
    <dbReference type="NCBI Taxonomy" id="319653"/>
    <lineage>
        <taxon>Bacteria</taxon>
        <taxon>Bacillati</taxon>
        <taxon>Bacillota</taxon>
        <taxon>Bacilli</taxon>
        <taxon>Lactobacillales</taxon>
        <taxon>Lactobacillaceae</taxon>
        <taxon>Pediococcus</taxon>
    </lineage>
</organism>
<name>A0A1H9T7B7_9LACO</name>
<keyword evidence="2" id="KW-1185">Reference proteome</keyword>
<gene>
    <name evidence="1" type="ORF">SAMN04487973_1299</name>
</gene>